<proteinExistence type="predicted"/>
<dbReference type="EMBL" id="JACASF010000006">
    <property type="protein sequence ID" value="KAF6471717.1"/>
    <property type="molecule type" value="Genomic_DNA"/>
</dbReference>
<accession>A0A7J8HHF8</accession>
<protein>
    <submittedName>
        <fullName evidence="2">Uncharacterized protein</fullName>
    </submittedName>
</protein>
<organism evidence="2 3">
    <name type="scientific">Molossus molossus</name>
    <name type="common">Pallas' mastiff bat</name>
    <name type="synonym">Vespertilio molossus</name>
    <dbReference type="NCBI Taxonomy" id="27622"/>
    <lineage>
        <taxon>Eukaryota</taxon>
        <taxon>Metazoa</taxon>
        <taxon>Chordata</taxon>
        <taxon>Craniata</taxon>
        <taxon>Vertebrata</taxon>
        <taxon>Euteleostomi</taxon>
        <taxon>Mammalia</taxon>
        <taxon>Eutheria</taxon>
        <taxon>Laurasiatheria</taxon>
        <taxon>Chiroptera</taxon>
        <taxon>Yangochiroptera</taxon>
        <taxon>Molossidae</taxon>
        <taxon>Molossus</taxon>
    </lineage>
</organism>
<evidence type="ECO:0000313" key="2">
    <source>
        <dbReference type="EMBL" id="KAF6471717.1"/>
    </source>
</evidence>
<keyword evidence="3" id="KW-1185">Reference proteome</keyword>
<dbReference type="AlphaFoldDB" id="A0A7J8HHF8"/>
<dbReference type="InParanoid" id="A0A7J8HHF8"/>
<evidence type="ECO:0000256" key="1">
    <source>
        <dbReference type="SAM" id="MobiDB-lite"/>
    </source>
</evidence>
<evidence type="ECO:0000313" key="3">
    <source>
        <dbReference type="Proteomes" id="UP000550707"/>
    </source>
</evidence>
<comment type="caution">
    <text evidence="2">The sequence shown here is derived from an EMBL/GenBank/DDBJ whole genome shotgun (WGS) entry which is preliminary data.</text>
</comment>
<gene>
    <name evidence="2" type="ORF">HJG59_011083</name>
</gene>
<dbReference type="Proteomes" id="UP000550707">
    <property type="component" value="Unassembled WGS sequence"/>
</dbReference>
<feature type="region of interest" description="Disordered" evidence="1">
    <location>
        <begin position="19"/>
        <end position="38"/>
    </location>
</feature>
<reference evidence="2 3" key="1">
    <citation type="journal article" date="2020" name="Nature">
        <title>Six reference-quality genomes reveal evolution of bat adaptations.</title>
        <authorList>
            <person name="Jebb D."/>
            <person name="Huang Z."/>
            <person name="Pippel M."/>
            <person name="Hughes G.M."/>
            <person name="Lavrichenko K."/>
            <person name="Devanna P."/>
            <person name="Winkler S."/>
            <person name="Jermiin L.S."/>
            <person name="Skirmuntt E.C."/>
            <person name="Katzourakis A."/>
            <person name="Burkitt-Gray L."/>
            <person name="Ray D.A."/>
            <person name="Sullivan K.A.M."/>
            <person name="Roscito J.G."/>
            <person name="Kirilenko B.M."/>
            <person name="Davalos L.M."/>
            <person name="Corthals A.P."/>
            <person name="Power M.L."/>
            <person name="Jones G."/>
            <person name="Ransome R.D."/>
            <person name="Dechmann D.K.N."/>
            <person name="Locatelli A.G."/>
            <person name="Puechmaille S.J."/>
            <person name="Fedrigo O."/>
            <person name="Jarvis E.D."/>
            <person name="Hiller M."/>
            <person name="Vernes S.C."/>
            <person name="Myers E.W."/>
            <person name="Teeling E.C."/>
        </authorList>
    </citation>
    <scope>NUCLEOTIDE SEQUENCE [LARGE SCALE GENOMIC DNA]</scope>
    <source>
        <strain evidence="2">MMolMol1</strain>
        <tissue evidence="2">Muscle</tissue>
    </source>
</reference>
<sequence>MHHAVLRAGWTRRYTALQRRRGAHAEHPPNPGMTPEAGHTVIPVLQGDPCVGVSHPWLCCPVGWAVPCYGASTLTVCLATWPPSTRCQQHPHQLRQPQVSAKISRCPLGTKLPPLEPRSVPAPCRVRSFVSAGTGEGLS</sequence>
<name>A0A7J8HHF8_MOLMO</name>